<gene>
    <name evidence="2" type="ORF">DBW98_01850</name>
</gene>
<dbReference type="InterPro" id="IPR010502">
    <property type="entry name" value="Carb-bd_dom_fam9"/>
</dbReference>
<evidence type="ECO:0000313" key="2">
    <source>
        <dbReference type="EMBL" id="RCL38887.1"/>
    </source>
</evidence>
<dbReference type="EMBL" id="QOPC01000007">
    <property type="protein sequence ID" value="RCL38887.1"/>
    <property type="molecule type" value="Genomic_DNA"/>
</dbReference>
<feature type="domain" description="Carbohydrate-binding" evidence="1">
    <location>
        <begin position="40"/>
        <end position="195"/>
    </location>
</feature>
<protein>
    <recommendedName>
        <fullName evidence="1">Carbohydrate-binding domain-containing protein</fullName>
    </recommendedName>
</protein>
<proteinExistence type="predicted"/>
<dbReference type="Proteomes" id="UP000253032">
    <property type="component" value="Unassembled WGS sequence"/>
</dbReference>
<dbReference type="Gene3D" id="2.60.40.1190">
    <property type="match status" value="1"/>
</dbReference>
<dbReference type="AlphaFoldDB" id="A0A368BPT9"/>
<dbReference type="GO" id="GO:0016052">
    <property type="term" value="P:carbohydrate catabolic process"/>
    <property type="evidence" value="ECO:0007669"/>
    <property type="project" value="InterPro"/>
</dbReference>
<dbReference type="SUPFAM" id="SSF49344">
    <property type="entry name" value="CBD9-like"/>
    <property type="match status" value="1"/>
</dbReference>
<reference evidence="2 3" key="1">
    <citation type="journal article" date="2018" name="Microbiome">
        <title>Fine metagenomic profile of the Mediterranean stratified and mixed water columns revealed by assembly and recruitment.</title>
        <authorList>
            <person name="Haro-Moreno J.M."/>
            <person name="Lopez-Perez M."/>
            <person name="De La Torre J.R."/>
            <person name="Picazo A."/>
            <person name="Camacho A."/>
            <person name="Rodriguez-Valera F."/>
        </authorList>
    </citation>
    <scope>NUCLEOTIDE SEQUENCE [LARGE SCALE GENOMIC DNA]</scope>
    <source>
        <strain evidence="2">MED-G84</strain>
    </source>
</reference>
<dbReference type="CDD" id="cd09618">
    <property type="entry name" value="CBM9_like_2"/>
    <property type="match status" value="1"/>
</dbReference>
<evidence type="ECO:0000259" key="1">
    <source>
        <dbReference type="Pfam" id="PF06452"/>
    </source>
</evidence>
<dbReference type="GO" id="GO:0004553">
    <property type="term" value="F:hydrolase activity, hydrolyzing O-glycosyl compounds"/>
    <property type="evidence" value="ECO:0007669"/>
    <property type="project" value="InterPro"/>
</dbReference>
<evidence type="ECO:0000313" key="3">
    <source>
        <dbReference type="Proteomes" id="UP000253032"/>
    </source>
</evidence>
<organism evidence="2 3">
    <name type="scientific">SAR86 cluster bacterium</name>
    <dbReference type="NCBI Taxonomy" id="2030880"/>
    <lineage>
        <taxon>Bacteria</taxon>
        <taxon>Pseudomonadati</taxon>
        <taxon>Pseudomonadota</taxon>
        <taxon>Gammaproteobacteria</taxon>
        <taxon>SAR86 cluster</taxon>
    </lineage>
</organism>
<dbReference type="GO" id="GO:0030246">
    <property type="term" value="F:carbohydrate binding"/>
    <property type="evidence" value="ECO:0007669"/>
    <property type="project" value="InterPro"/>
</dbReference>
<accession>A0A368BPT9</accession>
<dbReference type="Pfam" id="PF06452">
    <property type="entry name" value="CBM9_1"/>
    <property type="match status" value="1"/>
</dbReference>
<name>A0A368BPT9_9GAMM</name>
<comment type="caution">
    <text evidence="2">The sequence shown here is derived from an EMBL/GenBank/DDBJ whole genome shotgun (WGS) entry which is preliminary data.</text>
</comment>
<sequence length="736" mass="84884">MFKKLFLIKKKTEMPYKKLASIIFCLTASYNISGESFLLDGVLSPSEWDQANSYDLEYELMPSRNSPAALKTTAYLKYDKKNIYIGIKAYGDPKKIRATLKNRDETFNEDYLAMMADPFRDGRYGILVGVNALGVQLDEKFTSNGNDDSWGILFQSATAFQDDGYSAEMIIPFSELQLPDTEVQKWNIGFIRKSYEAGVQTVFGSFKNLPRETCYACQVDEEVILGSPEEIYRNYVYPYIFVNQIGNRPVNKFKLQNPDYEIGITGLYDLSKSSSIEYTINPDFSQVESDVPMIMANETFAISYPEKRTFFLEGSELLKSDLNTVYTRSVTSPLGALKYVNQGKDSSTYIMHATDSDSPYLAAGQERSYRGNAGKSKVTVGRFKRNLGNNSHLGLIATNRDYQSGGSGSLVEFDGLINFLDDYILDLNYARSDTQEGYINYIETDDTFAGRTYAMDGESFSGSAKNFRLRRVVNGSNWGIRFKDVSPTYRAHVGFVGRNDYKNRNYWYGRTYRSQGVIRKINFNLNNRNRLNFRNQKTREFYGFRINLETNFNFSGGIEFELKSSEKFAGIQFGEQKEYEISGEYHPAESFFTSFKYEKGEAIAYRIDQPEIGDSTQYNLFTVFRFSDNFKISLGHRYSELKNKITHEEFYAGEINRFEIDYQFDNALSTRTIIEKNDFSDDYFLEALFQWKPNPFTIFYIGGTQFYEEPNPFSDNIRLETSQIYAKFQYFYNPND</sequence>